<dbReference type="AlphaFoldDB" id="A0A0N1ID89"/>
<feature type="compositionally biased region" description="Low complexity" evidence="1">
    <location>
        <begin position="86"/>
        <end position="97"/>
    </location>
</feature>
<protein>
    <submittedName>
        <fullName evidence="2">Uncharacterized protein</fullName>
    </submittedName>
</protein>
<evidence type="ECO:0000313" key="2">
    <source>
        <dbReference type="EMBL" id="KPJ02061.1"/>
    </source>
</evidence>
<name>A0A0N1ID89_PAPXU</name>
<feature type="compositionally biased region" description="Pro residues" evidence="1">
    <location>
        <begin position="98"/>
        <end position="107"/>
    </location>
</feature>
<dbReference type="Proteomes" id="UP000053268">
    <property type="component" value="Unassembled WGS sequence"/>
</dbReference>
<evidence type="ECO:0000256" key="1">
    <source>
        <dbReference type="SAM" id="MobiDB-lite"/>
    </source>
</evidence>
<dbReference type="EMBL" id="KQ459265">
    <property type="protein sequence ID" value="KPJ02061.1"/>
    <property type="molecule type" value="Genomic_DNA"/>
</dbReference>
<proteinExistence type="predicted"/>
<accession>A0A0N1ID89</accession>
<evidence type="ECO:0000313" key="3">
    <source>
        <dbReference type="Proteomes" id="UP000053268"/>
    </source>
</evidence>
<sequence>MADLNLVAVLEFLRAKFPDAFKALTAETEVRAGPSTTDPISDASLSSGSDLEEMELDSPLSPENPEDIGGLFTEVRNKKKRKKRSSPAPSSESSSSSPVPPKAPRPHSPLESGSANSDFFCNLQVLRSNPVMY</sequence>
<reference evidence="2 3" key="1">
    <citation type="journal article" date="2015" name="Nat. Commun.">
        <title>Outbred genome sequencing and CRISPR/Cas9 gene editing in butterflies.</title>
        <authorList>
            <person name="Li X."/>
            <person name="Fan D."/>
            <person name="Zhang W."/>
            <person name="Liu G."/>
            <person name="Zhang L."/>
            <person name="Zhao L."/>
            <person name="Fang X."/>
            <person name="Chen L."/>
            <person name="Dong Y."/>
            <person name="Chen Y."/>
            <person name="Ding Y."/>
            <person name="Zhao R."/>
            <person name="Feng M."/>
            <person name="Zhu Y."/>
            <person name="Feng Y."/>
            <person name="Jiang X."/>
            <person name="Zhu D."/>
            <person name="Xiang H."/>
            <person name="Feng X."/>
            <person name="Li S."/>
            <person name="Wang J."/>
            <person name="Zhang G."/>
            <person name="Kronforst M.R."/>
            <person name="Wang W."/>
        </authorList>
    </citation>
    <scope>NUCLEOTIDE SEQUENCE [LARGE SCALE GENOMIC DNA]</scope>
    <source>
        <strain evidence="2">Ya'a_city_454_Px</strain>
        <tissue evidence="2">Whole body</tissue>
    </source>
</reference>
<gene>
    <name evidence="2" type="ORF">RR46_00786</name>
</gene>
<keyword evidence="3" id="KW-1185">Reference proteome</keyword>
<feature type="region of interest" description="Disordered" evidence="1">
    <location>
        <begin position="27"/>
        <end position="121"/>
    </location>
</feature>
<organism evidence="2 3">
    <name type="scientific">Papilio xuthus</name>
    <name type="common">Asian swallowtail butterfly</name>
    <dbReference type="NCBI Taxonomy" id="66420"/>
    <lineage>
        <taxon>Eukaryota</taxon>
        <taxon>Metazoa</taxon>
        <taxon>Ecdysozoa</taxon>
        <taxon>Arthropoda</taxon>
        <taxon>Hexapoda</taxon>
        <taxon>Insecta</taxon>
        <taxon>Pterygota</taxon>
        <taxon>Neoptera</taxon>
        <taxon>Endopterygota</taxon>
        <taxon>Lepidoptera</taxon>
        <taxon>Glossata</taxon>
        <taxon>Ditrysia</taxon>
        <taxon>Papilionoidea</taxon>
        <taxon>Papilionidae</taxon>
        <taxon>Papilioninae</taxon>
        <taxon>Papilio</taxon>
    </lineage>
</organism>
<feature type="compositionally biased region" description="Polar residues" evidence="1">
    <location>
        <begin position="34"/>
        <end position="49"/>
    </location>
</feature>